<dbReference type="AlphaFoldDB" id="A0A1F7FFB4"/>
<dbReference type="EMBL" id="MFYX01000057">
    <property type="protein sequence ID" value="OGK05400.1"/>
    <property type="molecule type" value="Genomic_DNA"/>
</dbReference>
<dbReference type="InterPro" id="IPR050306">
    <property type="entry name" value="PfkB_Carbo_kinase"/>
</dbReference>
<proteinExistence type="inferred from homology"/>
<name>A0A1F7FFB4_UNCRA</name>
<evidence type="ECO:0000313" key="6">
    <source>
        <dbReference type="Proteomes" id="UP000179243"/>
    </source>
</evidence>
<accession>A0A1F7FFB4</accession>
<evidence type="ECO:0000256" key="1">
    <source>
        <dbReference type="ARBA" id="ARBA00010688"/>
    </source>
</evidence>
<dbReference type="InterPro" id="IPR011611">
    <property type="entry name" value="PfkB_dom"/>
</dbReference>
<dbReference type="SUPFAM" id="SSF53613">
    <property type="entry name" value="Ribokinase-like"/>
    <property type="match status" value="1"/>
</dbReference>
<dbReference type="Gene3D" id="3.40.1190.20">
    <property type="match status" value="1"/>
</dbReference>
<evidence type="ECO:0000256" key="3">
    <source>
        <dbReference type="ARBA" id="ARBA00022777"/>
    </source>
</evidence>
<evidence type="ECO:0000259" key="4">
    <source>
        <dbReference type="Pfam" id="PF00294"/>
    </source>
</evidence>
<comment type="caution">
    <text evidence="5">The sequence shown here is derived from an EMBL/GenBank/DDBJ whole genome shotgun (WGS) entry which is preliminary data.</text>
</comment>
<dbReference type="GO" id="GO:0016301">
    <property type="term" value="F:kinase activity"/>
    <property type="evidence" value="ECO:0007669"/>
    <property type="project" value="UniProtKB-KW"/>
</dbReference>
<feature type="domain" description="Carbohydrate kinase PfkB" evidence="4">
    <location>
        <begin position="75"/>
        <end position="369"/>
    </location>
</feature>
<comment type="similarity">
    <text evidence="1">Belongs to the carbohydrate kinase PfkB family.</text>
</comment>
<dbReference type="InterPro" id="IPR029056">
    <property type="entry name" value="Ribokinase-like"/>
</dbReference>
<keyword evidence="2" id="KW-0808">Transferase</keyword>
<evidence type="ECO:0000256" key="2">
    <source>
        <dbReference type="ARBA" id="ARBA00022679"/>
    </source>
</evidence>
<keyword evidence="3" id="KW-0418">Kinase</keyword>
<evidence type="ECO:0000313" key="5">
    <source>
        <dbReference type="EMBL" id="OGK05400.1"/>
    </source>
</evidence>
<reference evidence="5 6" key="1">
    <citation type="journal article" date="2016" name="Nat. Commun.">
        <title>Thousands of microbial genomes shed light on interconnected biogeochemical processes in an aquifer system.</title>
        <authorList>
            <person name="Anantharaman K."/>
            <person name="Brown C.T."/>
            <person name="Hug L.A."/>
            <person name="Sharon I."/>
            <person name="Castelle C.J."/>
            <person name="Probst A.J."/>
            <person name="Thomas B.C."/>
            <person name="Singh A."/>
            <person name="Wilkins M.J."/>
            <person name="Karaoz U."/>
            <person name="Brodie E.L."/>
            <person name="Williams K.H."/>
            <person name="Hubbard S.S."/>
            <person name="Banfield J.F."/>
        </authorList>
    </citation>
    <scope>NUCLEOTIDE SEQUENCE [LARGE SCALE GENOMIC DNA]</scope>
</reference>
<dbReference type="PANTHER" id="PTHR43085:SF57">
    <property type="entry name" value="CARBOHYDRATE KINASE PFKB DOMAIN-CONTAINING PROTEIN"/>
    <property type="match status" value="1"/>
</dbReference>
<sequence length="391" mass="42183">MAIAGVGCAVADFVYNRVDFTSPVFQKYLSKTQGDGGLSPGKLVFVEEFESFSGKSFDQVRAEIVGTRDPDTLNLGGPAIVALISAAQLLSQQQAGVSFYGVRGNDWVGKRLGEIVAATPLDCSRYAITFSTTPYTCVFSDPAYDHGHGERTFVNNIGAAWDLHPSDLPEAFFNSPIVLFGATGLVPNLHDGLTELTGRAHDKGCFTIVSTVYDFRNEKKDPCAKWPLGKSDETYQNTDLLITDHEEALRLSNKRTIDDAMAFFRNAGLASLVVTNGSRPVQAYSEGRAFKKTGLFSLPVSQAVVDELAANPGLKGDTTGCGDNFAGGVLASIAMQMRERDAGHLDLADAIAWGIASGGFACYYMGGTYLEKTPGEKYARVKKYYDLYCAQ</sequence>
<gene>
    <name evidence="5" type="ORF">A2519_03610</name>
</gene>
<organism evidence="5 6">
    <name type="scientific">Candidatus Raymondbacteria bacterium RIFOXYD12_FULL_49_13</name>
    <dbReference type="NCBI Taxonomy" id="1817890"/>
    <lineage>
        <taxon>Bacteria</taxon>
        <taxon>Raymondiibacteriota</taxon>
    </lineage>
</organism>
<dbReference type="PANTHER" id="PTHR43085">
    <property type="entry name" value="HEXOKINASE FAMILY MEMBER"/>
    <property type="match status" value="1"/>
</dbReference>
<protein>
    <recommendedName>
        <fullName evidence="4">Carbohydrate kinase PfkB domain-containing protein</fullName>
    </recommendedName>
</protein>
<dbReference type="Pfam" id="PF00294">
    <property type="entry name" value="PfkB"/>
    <property type="match status" value="1"/>
</dbReference>
<dbReference type="Proteomes" id="UP000179243">
    <property type="component" value="Unassembled WGS sequence"/>
</dbReference>